<evidence type="ECO:0000256" key="1">
    <source>
        <dbReference type="SAM" id="MobiDB-lite"/>
    </source>
</evidence>
<accession>A0AAV5WEX6</accession>
<comment type="caution">
    <text evidence="2">The sequence shown here is derived from an EMBL/GenBank/DDBJ whole genome shotgun (WGS) entry which is preliminary data.</text>
</comment>
<feature type="compositionally biased region" description="Low complexity" evidence="1">
    <location>
        <begin position="1"/>
        <end position="17"/>
    </location>
</feature>
<proteinExistence type="predicted"/>
<dbReference type="AlphaFoldDB" id="A0AAV5WEX6"/>
<feature type="region of interest" description="Disordered" evidence="1">
    <location>
        <begin position="1"/>
        <end position="33"/>
    </location>
</feature>
<protein>
    <recommendedName>
        <fullName evidence="4">RRM domain-containing protein</fullName>
    </recommendedName>
</protein>
<name>A0AAV5WEX6_9BILA</name>
<reference evidence="2" key="1">
    <citation type="submission" date="2023-10" db="EMBL/GenBank/DDBJ databases">
        <title>Genome assembly of Pristionchus species.</title>
        <authorList>
            <person name="Yoshida K."/>
            <person name="Sommer R.J."/>
        </authorList>
    </citation>
    <scope>NUCLEOTIDE SEQUENCE</scope>
    <source>
        <strain evidence="2">RS5133</strain>
    </source>
</reference>
<gene>
    <name evidence="2" type="ORF">PFISCL1PPCAC_21345</name>
</gene>
<feature type="non-terminal residue" evidence="2">
    <location>
        <position position="1"/>
    </location>
</feature>
<organism evidence="2 3">
    <name type="scientific">Pristionchus fissidentatus</name>
    <dbReference type="NCBI Taxonomy" id="1538716"/>
    <lineage>
        <taxon>Eukaryota</taxon>
        <taxon>Metazoa</taxon>
        <taxon>Ecdysozoa</taxon>
        <taxon>Nematoda</taxon>
        <taxon>Chromadorea</taxon>
        <taxon>Rhabditida</taxon>
        <taxon>Rhabditina</taxon>
        <taxon>Diplogasteromorpha</taxon>
        <taxon>Diplogasteroidea</taxon>
        <taxon>Neodiplogasteridae</taxon>
        <taxon>Pristionchus</taxon>
    </lineage>
</organism>
<sequence length="231" mass="25908">EESLRQLQQSRSCSSCSPDVQQEHPPIRRPLSPVAATVSYSRPTAGSSELEPVYIQSDTVSYRFHSSDTVSSPCQHSQYSRSHLMCLVERIRRDQIAGRTLVSDMQLQRLLQHYKLDKLSIMRAHSQSAAPAECRSESVLHSPRIQLPTIDDPKRDFSPEAIKGAVVIYDVPYSTTTSQLIAFLAQIGPLSEVSWPIYTMASHEYYAVAKYEHDDAARRASVQLTASKLDT</sequence>
<evidence type="ECO:0008006" key="4">
    <source>
        <dbReference type="Google" id="ProtNLM"/>
    </source>
</evidence>
<dbReference type="GO" id="GO:0003676">
    <property type="term" value="F:nucleic acid binding"/>
    <property type="evidence" value="ECO:0007669"/>
    <property type="project" value="InterPro"/>
</dbReference>
<dbReference type="Proteomes" id="UP001432322">
    <property type="component" value="Unassembled WGS sequence"/>
</dbReference>
<dbReference type="EMBL" id="BTSY01000005">
    <property type="protein sequence ID" value="GMT30048.1"/>
    <property type="molecule type" value="Genomic_DNA"/>
</dbReference>
<evidence type="ECO:0000313" key="3">
    <source>
        <dbReference type="Proteomes" id="UP001432322"/>
    </source>
</evidence>
<evidence type="ECO:0000313" key="2">
    <source>
        <dbReference type="EMBL" id="GMT30048.1"/>
    </source>
</evidence>
<dbReference type="SUPFAM" id="SSF54928">
    <property type="entry name" value="RNA-binding domain, RBD"/>
    <property type="match status" value="1"/>
</dbReference>
<keyword evidence="3" id="KW-1185">Reference proteome</keyword>
<dbReference type="InterPro" id="IPR035979">
    <property type="entry name" value="RBD_domain_sf"/>
</dbReference>